<feature type="compositionally biased region" description="Basic residues" evidence="1">
    <location>
        <begin position="198"/>
        <end position="209"/>
    </location>
</feature>
<keyword evidence="3" id="KW-1185">Reference proteome</keyword>
<dbReference type="Proteomes" id="UP000007259">
    <property type="component" value="Chromosome 3"/>
</dbReference>
<feature type="compositionally biased region" description="Basic residues" evidence="1">
    <location>
        <begin position="50"/>
        <end position="61"/>
    </location>
</feature>
<feature type="compositionally biased region" description="Low complexity" evidence="1">
    <location>
        <begin position="17"/>
        <end position="43"/>
    </location>
</feature>
<dbReference type="RefSeq" id="XP_003871714.1">
    <property type="nucleotide sequence ID" value="XM_003871665.1"/>
</dbReference>
<dbReference type="VEuPathDB" id="TriTrypDB:LmxM.03.0460"/>
<feature type="compositionally biased region" description="Low complexity" evidence="1">
    <location>
        <begin position="102"/>
        <end position="113"/>
    </location>
</feature>
<feature type="compositionally biased region" description="Basic and acidic residues" evidence="1">
    <location>
        <begin position="1"/>
        <end position="10"/>
    </location>
</feature>
<evidence type="ECO:0000313" key="3">
    <source>
        <dbReference type="Proteomes" id="UP000007259"/>
    </source>
</evidence>
<feature type="compositionally biased region" description="Low complexity" evidence="1">
    <location>
        <begin position="452"/>
        <end position="468"/>
    </location>
</feature>
<dbReference type="EMBL" id="FR799556">
    <property type="protein sequence ID" value="CBZ23179.1"/>
    <property type="molecule type" value="Genomic_DNA"/>
</dbReference>
<feature type="compositionally biased region" description="Low complexity" evidence="1">
    <location>
        <begin position="713"/>
        <end position="727"/>
    </location>
</feature>
<gene>
    <name evidence="2" type="ORF">LMXM_03_0460</name>
</gene>
<dbReference type="PhylomeDB" id="E9AJS9"/>
<feature type="region of interest" description="Disordered" evidence="1">
    <location>
        <begin position="1"/>
        <end position="136"/>
    </location>
</feature>
<feature type="region of interest" description="Disordered" evidence="1">
    <location>
        <begin position="309"/>
        <end position="342"/>
    </location>
</feature>
<protein>
    <submittedName>
        <fullName evidence="2">Uncharacterized protein</fullName>
    </submittedName>
</protein>
<feature type="region of interest" description="Disordered" evidence="1">
    <location>
        <begin position="966"/>
        <end position="988"/>
    </location>
</feature>
<feature type="compositionally biased region" description="Low complexity" evidence="1">
    <location>
        <begin position="66"/>
        <end position="82"/>
    </location>
</feature>
<feature type="compositionally biased region" description="Basic and acidic residues" evidence="1">
    <location>
        <begin position="866"/>
        <end position="878"/>
    </location>
</feature>
<feature type="region of interest" description="Disordered" evidence="1">
    <location>
        <begin position="711"/>
        <end position="730"/>
    </location>
</feature>
<organism evidence="2 3">
    <name type="scientific">Leishmania mexicana (strain MHOM/GT/2001/U1103)</name>
    <dbReference type="NCBI Taxonomy" id="929439"/>
    <lineage>
        <taxon>Eukaryota</taxon>
        <taxon>Discoba</taxon>
        <taxon>Euglenozoa</taxon>
        <taxon>Kinetoplastea</taxon>
        <taxon>Metakinetoplastina</taxon>
        <taxon>Trypanosomatida</taxon>
        <taxon>Trypanosomatidae</taxon>
        <taxon>Leishmaniinae</taxon>
        <taxon>Leishmania</taxon>
    </lineage>
</organism>
<dbReference type="GeneID" id="13452800"/>
<feature type="region of interest" description="Disordered" evidence="1">
    <location>
        <begin position="224"/>
        <end position="243"/>
    </location>
</feature>
<dbReference type="KEGG" id="lmi:LMXM_03_0460"/>
<feature type="region of interest" description="Disordered" evidence="1">
    <location>
        <begin position="434"/>
        <end position="483"/>
    </location>
</feature>
<name>E9AJS9_LEIMU</name>
<feature type="region of interest" description="Disordered" evidence="1">
    <location>
        <begin position="862"/>
        <end position="886"/>
    </location>
</feature>
<feature type="region of interest" description="Disordered" evidence="1">
    <location>
        <begin position="192"/>
        <end position="214"/>
    </location>
</feature>
<sequence length="1050" mass="111203">MLGRPTHETMRTSTIASWQPHQQQEQEQRSSPSLRSPPRAPQQHDGGRHPYPHHHHHHQYQHRTNQLQQVQQQQQRMPRAGAPAPPPYSDRSDAASAGEFVSPLMRSPRMPSPLASPFQHQQPHHRRYRSSLPAPPPLRSLTLSPDHLSLRLVRAHAPHHQQRTHHVDQSRRPATCHAPPLSIAALEEHDAAGATARHGPRAHNRRSTRGRSSVQLHVAAAVLSNDQAEDKEHPSTPVDQRIPAMVPPSYDVYNLDIPGAGVGAAGGATHGAHASTSLTSQAYQLKTVQPQLLHPLKLVDGVWRVVVPPQQHPPTSRPQLQPYTAAHPRHDHPPSHSPRHHNCDQCGGLDNGETASATEAALPTCCHGAESPTYRIRTTTTFIAAGTPCGLSVSACGGDWRSPCLAATNIWCHHQHYPQPCHARTTPASVTMRSSSVGLSDGVDMALSPVSTPARAPRTPRQQQQQQPHLPHDRHGAHHHCHAHSLSVPSFASEEAYAMCGQCSTPHEADLAAGTPSSVVPGAAASVAGRGCQQALATPTVIISRAAPATARDALTGTTVTASRWAFTNSAAASTSIGATLLHGNARTTLSSSASVSAATAAADGGRGGAVAAHDDDDDAALLHASSSAYLRYRRDADFLYAVDDDDDGYETAAVPMARGATSLGNAFMLAAAQATAAMDSPATVSRCASSCSPAPSSVYYSPQQFRFGDLQPSAPATATTTPALPTHQPHNWTLYGQRGTHTASQPSHGNSGGILQSCTAVTPLRCSCCDAAGWAGPNVLTTPPSACCGAPGTGDGWRSPIQWNPRQARDDLEMEAVKQVAQFALAQVAATAATGVSLVSLSPSYPTISLNTAAPEAAVAVSPSHARDASRAEDAHDNSVSQDTVTLDGEEEAAEWLELLLHYRDRENESGRIRRALADAATTAQAPTTEAGGTSNHGAAAAAVTAVTTLSWWATSLLMRDVFPSRGDGSAPQQQQRHHAGPLSAVSSPSMTAATRAALAPPPAQLCAAMSAHRAARTISRCVRRTVWRMRENERQRVSASVAARVAAR</sequence>
<proteinExistence type="predicted"/>
<evidence type="ECO:0000313" key="2">
    <source>
        <dbReference type="EMBL" id="CBZ23179.1"/>
    </source>
</evidence>
<dbReference type="AlphaFoldDB" id="E9AJS9"/>
<accession>E9AJS9</accession>
<dbReference type="OMA" id="HYRDREN"/>
<evidence type="ECO:0000256" key="1">
    <source>
        <dbReference type="SAM" id="MobiDB-lite"/>
    </source>
</evidence>
<reference evidence="2 3" key="1">
    <citation type="journal article" date="2011" name="Genome Res.">
        <title>Chromosome and gene copy number variation allow major structural change between species and strains of Leishmania.</title>
        <authorList>
            <person name="Rogers M.B."/>
            <person name="Hilley J.D."/>
            <person name="Dickens N.J."/>
            <person name="Wilkes J."/>
            <person name="Bates P.A."/>
            <person name="Depledge D.P."/>
            <person name="Harris D."/>
            <person name="Her Y."/>
            <person name="Herzyk P."/>
            <person name="Imamura H."/>
            <person name="Otto T.D."/>
            <person name="Sanders M."/>
            <person name="Seeger K."/>
            <person name="Dujardin J.C."/>
            <person name="Berriman M."/>
            <person name="Smith D.F."/>
            <person name="Hertz-Fowler C."/>
            <person name="Mottram J.C."/>
        </authorList>
    </citation>
    <scope>NUCLEOTIDE SEQUENCE [LARGE SCALE GENOMIC DNA]</scope>
    <source>
        <strain evidence="2 3">MHOM/GT/2001/U1103</strain>
    </source>
</reference>
<dbReference type="OrthoDB" id="267958at2759"/>